<dbReference type="Proteomes" id="UP001291306">
    <property type="component" value="Unassembled WGS sequence"/>
</dbReference>
<dbReference type="Proteomes" id="UP001289066">
    <property type="component" value="Unassembled WGS sequence"/>
</dbReference>
<accession>A0AAW9I560</accession>
<evidence type="ECO:0000313" key="2">
    <source>
        <dbReference type="EMBL" id="MDZ4998133.1"/>
    </source>
</evidence>
<dbReference type="EMBL" id="WNVG01000005">
    <property type="protein sequence ID" value="MDZ5031759.1"/>
    <property type="molecule type" value="Genomic_DNA"/>
</dbReference>
<sequence>MIKILEKLNNLQFDDILSIIAIVVSIITLIRTNKANKDISRETNKLSKKIADNSNDINEKIAKNANELNKKIAEKGLNKQFFEEIFFEDIVKNLPNSLDTLEETEDIILSILEKAKFYKYFEKDFYNSIKEDLFEIDEILVDLDSQNREIFEIKREKILAKIESFYEKLRNYYLEI</sequence>
<evidence type="ECO:0000313" key="1">
    <source>
        <dbReference type="EMBL" id="MDZ4909391.1"/>
    </source>
</evidence>
<protein>
    <submittedName>
        <fullName evidence="1">Uncharacterized protein</fullName>
    </submittedName>
</protein>
<dbReference type="EMBL" id="WNUR01000011">
    <property type="protein sequence ID" value="MDZ7540904.1"/>
    <property type="molecule type" value="Genomic_DNA"/>
</dbReference>
<reference evidence="1" key="1">
    <citation type="submission" date="2019-11" db="EMBL/GenBank/DDBJ databases">
        <title>Characterization of Clostridium perfringens isolates from swine manure treated agricultural soils.</title>
        <authorList>
            <person name="Wushke S.T."/>
        </authorList>
    </citation>
    <scope>NUCLEOTIDE SEQUENCE</scope>
    <source>
        <strain evidence="3">X15</strain>
        <strain evidence="2">X26</strain>
        <strain evidence="4">X62</strain>
        <strain evidence="1">X94</strain>
    </source>
</reference>
<dbReference type="EMBL" id="WNVC01000006">
    <property type="protein sequence ID" value="MDZ4998133.1"/>
    <property type="molecule type" value="Genomic_DNA"/>
</dbReference>
<organism evidence="1 5">
    <name type="scientific">Clostridium perfringens</name>
    <dbReference type="NCBI Taxonomy" id="1502"/>
    <lineage>
        <taxon>Bacteria</taxon>
        <taxon>Bacillati</taxon>
        <taxon>Bacillota</taxon>
        <taxon>Clostridia</taxon>
        <taxon>Eubacteriales</taxon>
        <taxon>Clostridiaceae</taxon>
        <taxon>Clostridium</taxon>
    </lineage>
</organism>
<gene>
    <name evidence="1" type="ORF">GNF68_09950</name>
    <name evidence="2" type="ORF">GNF79_03280</name>
    <name evidence="3" type="ORF">GNF81_02900</name>
    <name evidence="4" type="ORF">GNF83_06510</name>
</gene>
<evidence type="ECO:0000313" key="5">
    <source>
        <dbReference type="Proteomes" id="UP001288778"/>
    </source>
</evidence>
<dbReference type="Proteomes" id="UP001288778">
    <property type="component" value="Unassembled WGS sequence"/>
</dbReference>
<proteinExistence type="predicted"/>
<evidence type="ECO:0000313" key="3">
    <source>
        <dbReference type="EMBL" id="MDZ5031759.1"/>
    </source>
</evidence>
<dbReference type="AlphaFoldDB" id="A0AAW9I560"/>
<comment type="caution">
    <text evidence="1">The sequence shown here is derived from an EMBL/GenBank/DDBJ whole genome shotgun (WGS) entry which is preliminary data.</text>
</comment>
<evidence type="ECO:0000313" key="4">
    <source>
        <dbReference type="EMBL" id="MDZ7540904.1"/>
    </source>
</evidence>
<name>A0AAW9I560_CLOPF</name>
<dbReference type="Proteomes" id="UP001288944">
    <property type="component" value="Unassembled WGS sequence"/>
</dbReference>
<dbReference type="RefSeq" id="WP_168971232.1">
    <property type="nucleotide sequence ID" value="NZ_CATNWL010000004.1"/>
</dbReference>
<dbReference type="EMBL" id="WNUI01000024">
    <property type="protein sequence ID" value="MDZ4909391.1"/>
    <property type="molecule type" value="Genomic_DNA"/>
</dbReference>